<keyword evidence="4" id="KW-0863">Zinc-finger</keyword>
<dbReference type="PANTHER" id="PTHR22605">
    <property type="entry name" value="RZ-TYPE DOMAIN-CONTAINING PROTEIN"/>
    <property type="match status" value="1"/>
</dbReference>
<dbReference type="Proteomes" id="UP000507470">
    <property type="component" value="Unassembled WGS sequence"/>
</dbReference>
<dbReference type="SUPFAM" id="SSF57850">
    <property type="entry name" value="RING/U-box"/>
    <property type="match status" value="1"/>
</dbReference>
<dbReference type="GO" id="GO:0002376">
    <property type="term" value="P:immune system process"/>
    <property type="evidence" value="ECO:0007669"/>
    <property type="project" value="UniProtKB-KW"/>
</dbReference>
<dbReference type="Gene3D" id="3.30.40.10">
    <property type="entry name" value="Zinc/RING finger domain, C3HC4 (zinc finger)"/>
    <property type="match status" value="1"/>
</dbReference>
<keyword evidence="8" id="KW-0808">Transferase</keyword>
<comment type="subcellular location">
    <subcellularLocation>
        <location evidence="1">Cytoplasm</location>
    </subcellularLocation>
</comment>
<proteinExistence type="predicted"/>
<reference evidence="8 9" key="1">
    <citation type="submission" date="2020-06" db="EMBL/GenBank/DDBJ databases">
        <authorList>
            <person name="Li R."/>
            <person name="Bekaert M."/>
        </authorList>
    </citation>
    <scope>NUCLEOTIDE SEQUENCE [LARGE SCALE GENOMIC DNA]</scope>
    <source>
        <strain evidence="9">wild</strain>
    </source>
</reference>
<evidence type="ECO:0000313" key="8">
    <source>
        <dbReference type="EMBL" id="CAC5407683.1"/>
    </source>
</evidence>
<evidence type="ECO:0000256" key="1">
    <source>
        <dbReference type="ARBA" id="ARBA00004496"/>
    </source>
</evidence>
<evidence type="ECO:0000313" key="9">
    <source>
        <dbReference type="Proteomes" id="UP000507470"/>
    </source>
</evidence>
<evidence type="ECO:0000259" key="7">
    <source>
        <dbReference type="PROSITE" id="PS51981"/>
    </source>
</evidence>
<keyword evidence="8" id="KW-0012">Acyltransferase</keyword>
<keyword evidence="6" id="KW-0391">Immunity</keyword>
<dbReference type="InterPro" id="IPR013083">
    <property type="entry name" value="Znf_RING/FYVE/PHD"/>
</dbReference>
<dbReference type="GO" id="GO:0008270">
    <property type="term" value="F:zinc ion binding"/>
    <property type="evidence" value="ECO:0007669"/>
    <property type="project" value="UniProtKB-KW"/>
</dbReference>
<feature type="domain" description="RZ-type" evidence="7">
    <location>
        <begin position="755"/>
        <end position="833"/>
    </location>
</feature>
<accession>A0A6J8DGA5</accession>
<keyword evidence="2" id="KW-0963">Cytoplasm</keyword>
<keyword evidence="3" id="KW-0479">Metal-binding</keyword>
<dbReference type="EC" id="2.3.2.27" evidence="8"/>
<organism evidence="8 9">
    <name type="scientific">Mytilus coruscus</name>
    <name type="common">Sea mussel</name>
    <dbReference type="NCBI Taxonomy" id="42192"/>
    <lineage>
        <taxon>Eukaryota</taxon>
        <taxon>Metazoa</taxon>
        <taxon>Spiralia</taxon>
        <taxon>Lophotrochozoa</taxon>
        <taxon>Mollusca</taxon>
        <taxon>Bivalvia</taxon>
        <taxon>Autobranchia</taxon>
        <taxon>Pteriomorphia</taxon>
        <taxon>Mytilida</taxon>
        <taxon>Mytiloidea</taxon>
        <taxon>Mytilidae</taxon>
        <taxon>Mytilinae</taxon>
        <taxon>Mytilus</taxon>
    </lineage>
</organism>
<dbReference type="InterPro" id="IPR046439">
    <property type="entry name" value="ZF_RZ_dom"/>
</dbReference>
<dbReference type="GO" id="GO:0061630">
    <property type="term" value="F:ubiquitin protein ligase activity"/>
    <property type="evidence" value="ECO:0007669"/>
    <property type="project" value="UniProtKB-EC"/>
</dbReference>
<evidence type="ECO:0000256" key="6">
    <source>
        <dbReference type="ARBA" id="ARBA00022859"/>
    </source>
</evidence>
<dbReference type="PROSITE" id="PS51981">
    <property type="entry name" value="ZF_RZ"/>
    <property type="match status" value="1"/>
</dbReference>
<dbReference type="PANTHER" id="PTHR22605:SF16">
    <property type="entry name" value="E3 UBIQUITIN-PROTEIN LIGASE RNF213"/>
    <property type="match status" value="1"/>
</dbReference>
<dbReference type="OrthoDB" id="6146834at2759"/>
<sequence>MDLVMKAAAIFKEYPVGRLLLGIDGVSTNDILICYIRDFVHMVYPVKTHEECNLVCECVDIGCRRLLRGEYGKLLPSLFGCHVAYSSQATRFKNFSHIVCVWPACSEEVVAFQQKEANNILVTDEEITLDILALQLLIDDLKPARDALNKPETRNEWLQKVCQYRPVVERIFGHFKQDILNQEIKYGERCQKGLQQARYKWTRTFIVKLFIENVCISNEEEGKEVIRCMALWTKLGRTDADLKALPTFEAIETYLKQRNENVLSQCFGIMLECSACGNKISSYPVKLPCNDVYCKTCYRDLISMKKQCMKCKEPLPENFNPEALHKSENLTKYIDFRRRCNSFFMEVVSQLCFADGTAPSPEVIKKLQSYIIGQSENEREEKLVSKELTVFQDSIDPTPVVRSFLLQQLMQTSGFDIEEHLTTYFEKTSQLVASFGKQEELVELCLLILQCMEDSTHQTYQQYIDTEEEITLTTRMIREASNTICSNDIGILERIKNIAKIKFSLSVVANYVQKVCGISHRQIPITGHLRRLFETAGQLCEDSACSWPRKYFVKHLCRSYGIDTYQLVKDSLEFLRWIQLPDMKGKEVKECHDRYIVCGDKYKAIREAVVAAGAGMSQKETELQDLLSAQQTDVWQTRVMVLLALHREVAMNNIHTDNQKISNQGYLTLMEIVSKHALLKDQDQFPTVIMRNQLWKDTRFNIYCGMNLTQQNITCLLTHYLLMMVEIPGKQTILSPFKNIALFPESMIGAYFPTMPQDEAVYVAEALLEARRSKEENPVLYKCPNGHPYIIGDCGLPNYKGKCNVCGERIGGSSHAPFRGNVKYESNTTATGHILGRTRDRSQNQAVVQDRNLDKSSLVLLRLFTHMSMFVGYNSKPEEVLQSIRVNPGILLPEVSEFLIEHIGFDLECLHKILGKSHDDIFLLIHRIIARIMEKHTMSVIGEAVPLEWCQLTQNDARLKWEQEFAKRYFTPVLKRLDKELKKCNDDILLDKRLGSDPLLQLLYETDIPSEMIDITQLQDIPAVWRYRARISVDHLTQMLNSSQQQCPVLNIFLEEESILRALRFIPSIQRLQKLLMIRYNRKLDKTEGTSLQIGDIEEHMKKERRLEEFRTLLCDYTEAWECVVQSLESYTCSVSGSYLKVKKEHLRKSIDGRTPVSFMLPTLRNDDGLCAYMLLRFLLEKQNSFLEKYCMKSKKTYDSLPRVHVKDISSAHLISYHPDKDLLPMVLANCNYLFEVGQGTRVNYNFANLERQLMDRFLFSKSVNTGIEQIEMFRYRTESTNALVFDELSQKVKQERINTTIQSQIHNDLQKREFSDLCDSLVKLDIAISFLKSVGSDPESLLFDFMCKTLKMENPFPSLKAQQFTKCKNTLSWWITLSLEREKKQANSRYNQNAFESLSDIFKDPLKPDQITAIQEIVNGLSIECIHILLVLTFECIVLRLDVPLTENLTEISLPDILIPYIESSPYEEDTLVQESLQEAIEMLPSGNNNEKRITTAQIVDFWKIINKLLISKQHYRR</sequence>
<evidence type="ECO:0000256" key="3">
    <source>
        <dbReference type="ARBA" id="ARBA00022723"/>
    </source>
</evidence>
<gene>
    <name evidence="8" type="ORF">MCOR_41135</name>
</gene>
<protein>
    <submittedName>
        <fullName evidence="8">RNF213</fullName>
        <ecNumber evidence="8">2.3.2.27</ecNumber>
    </submittedName>
</protein>
<keyword evidence="5" id="KW-0862">Zinc</keyword>
<dbReference type="Pfam" id="PF20173">
    <property type="entry name" value="ZnF_RZ-type"/>
    <property type="match status" value="1"/>
</dbReference>
<evidence type="ECO:0000256" key="5">
    <source>
        <dbReference type="ARBA" id="ARBA00022833"/>
    </source>
</evidence>
<evidence type="ECO:0000256" key="2">
    <source>
        <dbReference type="ARBA" id="ARBA00022490"/>
    </source>
</evidence>
<dbReference type="GO" id="GO:0016887">
    <property type="term" value="F:ATP hydrolysis activity"/>
    <property type="evidence" value="ECO:0007669"/>
    <property type="project" value="InterPro"/>
</dbReference>
<dbReference type="GO" id="GO:0005737">
    <property type="term" value="C:cytoplasm"/>
    <property type="evidence" value="ECO:0007669"/>
    <property type="project" value="UniProtKB-SubCell"/>
</dbReference>
<dbReference type="EMBL" id="CACVKT020007423">
    <property type="protein sequence ID" value="CAC5407683.1"/>
    <property type="molecule type" value="Genomic_DNA"/>
</dbReference>
<dbReference type="InterPro" id="IPR031248">
    <property type="entry name" value="RNF213"/>
</dbReference>
<name>A0A6J8DGA5_MYTCO</name>
<evidence type="ECO:0000256" key="4">
    <source>
        <dbReference type="ARBA" id="ARBA00022771"/>
    </source>
</evidence>
<keyword evidence="9" id="KW-1185">Reference proteome</keyword>